<dbReference type="InterPro" id="IPR041916">
    <property type="entry name" value="Anti_sigma_zinc_sf"/>
</dbReference>
<keyword evidence="1" id="KW-0472">Membrane</keyword>
<evidence type="ECO:0008006" key="4">
    <source>
        <dbReference type="Google" id="ProtNLM"/>
    </source>
</evidence>
<sequence length="182" mass="21191">MKCNEVKNNLVDYATGKLESEEIAKHLEVCESCRIELEQIKEVVSILSEYEVEEPTEFYWSNFLSRVKRKIVEREKNVKLLALKPVFVAPSIAVIIIGFLLGIGLSDLFVSRDEIYFSQVPNFEMTGVLVKPSDFDDLNSETIEQAIFYLYDKYQIPNLDEVNYDYRNIDIDEVLKRISNKF</sequence>
<keyword evidence="1" id="KW-1133">Transmembrane helix</keyword>
<evidence type="ECO:0000256" key="1">
    <source>
        <dbReference type="SAM" id="Phobius"/>
    </source>
</evidence>
<dbReference type="EMBL" id="CZVU01000002">
    <property type="protein sequence ID" value="CUS96160.1"/>
    <property type="molecule type" value="Genomic_DNA"/>
</dbReference>
<gene>
    <name evidence="2" type="ORF">JGI24_00061</name>
</gene>
<keyword evidence="3" id="KW-1185">Reference proteome</keyword>
<proteinExistence type="predicted"/>
<keyword evidence="1" id="KW-0812">Transmembrane</keyword>
<dbReference type="Gene3D" id="1.10.10.1320">
    <property type="entry name" value="Anti-sigma factor, zinc-finger domain"/>
    <property type="match status" value="1"/>
</dbReference>
<protein>
    <recommendedName>
        <fullName evidence="4">Zinc-finger</fullName>
    </recommendedName>
</protein>
<dbReference type="Proteomes" id="UP000243065">
    <property type="component" value="Unassembled WGS sequence"/>
</dbReference>
<name>A0A656D0Y5_KRYT1</name>
<organism evidence="2 3">
    <name type="scientific">Kryptobacter tengchongensis</name>
    <dbReference type="NCBI Taxonomy" id="1643429"/>
    <lineage>
        <taxon>Bacteria</taxon>
        <taxon>Pseudomonadati</taxon>
        <taxon>Candidatus Kryptoniota</taxon>
        <taxon>Candidatus Kryptobacter</taxon>
    </lineage>
</organism>
<reference evidence="2 3" key="1">
    <citation type="submission" date="2015-11" db="EMBL/GenBank/DDBJ databases">
        <authorList>
            <person name="Varghese N."/>
        </authorList>
    </citation>
    <scope>NUCLEOTIDE SEQUENCE [LARGE SCALE GENOMIC DNA]</scope>
    <source>
        <strain evidence="2 3">JGI-24</strain>
    </source>
</reference>
<dbReference type="OrthoDB" id="662215at2"/>
<accession>A0A656D0Y5</accession>
<evidence type="ECO:0000313" key="3">
    <source>
        <dbReference type="Proteomes" id="UP000243065"/>
    </source>
</evidence>
<evidence type="ECO:0000313" key="2">
    <source>
        <dbReference type="EMBL" id="CUS96160.1"/>
    </source>
</evidence>
<feature type="transmembrane region" description="Helical" evidence="1">
    <location>
        <begin position="87"/>
        <end position="110"/>
    </location>
</feature>
<dbReference type="RefSeq" id="WP_072149568.1">
    <property type="nucleotide sequence ID" value="NZ_CZVU01000002.1"/>
</dbReference>
<dbReference type="AlphaFoldDB" id="A0A656D0Y5"/>